<proteinExistence type="predicted"/>
<sequence length="278" mass="28414">MDVFKIDSSSLQAIGPSSGSSVGKVTGVTFDASTDFGHLSFFDDAPVPTTASSSTSSSSSSSSSASSTSSSLPQPMCIVKKEEEGMDEFEADATSCLYVDTGGGGHLRAVVKKEDPFDEDVSTCGLFAAQDVVHSTPMTPEQDSSQGMYKELPPYPCQSEGISPTGSVLSSSSSSYVIYGDGSGASMGMSPTSSGFSVHQLSPSPGGKVVTMAPLTRLYAGGAQQSQQHGGITSLVTVTSAGPTTTLMSPKPSTSLGKPGAMRKELPICLIIASDSNR</sequence>
<dbReference type="AlphaFoldDB" id="A0A7R9BYB5"/>
<protein>
    <submittedName>
        <fullName evidence="2">Uncharacterized protein</fullName>
    </submittedName>
</protein>
<name>A0A7R9BYB5_9CRUS</name>
<keyword evidence="3" id="KW-1185">Reference proteome</keyword>
<dbReference type="Proteomes" id="UP000678499">
    <property type="component" value="Unassembled WGS sequence"/>
</dbReference>
<evidence type="ECO:0000313" key="3">
    <source>
        <dbReference type="Proteomes" id="UP000678499"/>
    </source>
</evidence>
<feature type="compositionally biased region" description="Low complexity" evidence="1">
    <location>
        <begin position="49"/>
        <end position="71"/>
    </location>
</feature>
<gene>
    <name evidence="2" type="ORF">NMOB1V02_LOCUS10329</name>
</gene>
<evidence type="ECO:0000313" key="2">
    <source>
        <dbReference type="EMBL" id="CAD7282708.1"/>
    </source>
</evidence>
<accession>A0A7R9BYB5</accession>
<organism evidence="2">
    <name type="scientific">Notodromas monacha</name>
    <dbReference type="NCBI Taxonomy" id="399045"/>
    <lineage>
        <taxon>Eukaryota</taxon>
        <taxon>Metazoa</taxon>
        <taxon>Ecdysozoa</taxon>
        <taxon>Arthropoda</taxon>
        <taxon>Crustacea</taxon>
        <taxon>Oligostraca</taxon>
        <taxon>Ostracoda</taxon>
        <taxon>Podocopa</taxon>
        <taxon>Podocopida</taxon>
        <taxon>Cypridocopina</taxon>
        <taxon>Cypridoidea</taxon>
        <taxon>Cyprididae</taxon>
        <taxon>Notodromas</taxon>
    </lineage>
</organism>
<feature type="region of interest" description="Disordered" evidence="1">
    <location>
        <begin position="48"/>
        <end position="75"/>
    </location>
</feature>
<reference evidence="2" key="1">
    <citation type="submission" date="2020-11" db="EMBL/GenBank/DDBJ databases">
        <authorList>
            <person name="Tran Van P."/>
        </authorList>
    </citation>
    <scope>NUCLEOTIDE SEQUENCE</scope>
</reference>
<dbReference type="EMBL" id="CAJPEX010004204">
    <property type="protein sequence ID" value="CAG0922860.1"/>
    <property type="molecule type" value="Genomic_DNA"/>
</dbReference>
<dbReference type="EMBL" id="OA886241">
    <property type="protein sequence ID" value="CAD7282708.1"/>
    <property type="molecule type" value="Genomic_DNA"/>
</dbReference>
<evidence type="ECO:0000256" key="1">
    <source>
        <dbReference type="SAM" id="MobiDB-lite"/>
    </source>
</evidence>